<evidence type="ECO:0000259" key="1">
    <source>
        <dbReference type="PROSITE" id="PS51184"/>
    </source>
</evidence>
<dbReference type="RefSeq" id="WP_102753898.1">
    <property type="nucleotide sequence ID" value="NZ_CP025791.1"/>
</dbReference>
<dbReference type="EMBL" id="CP025791">
    <property type="protein sequence ID" value="AUP77238.1"/>
    <property type="molecule type" value="Genomic_DNA"/>
</dbReference>
<organism evidence="2 3">
    <name type="scientific">Flavivirga eckloniae</name>
    <dbReference type="NCBI Taxonomy" id="1803846"/>
    <lineage>
        <taxon>Bacteria</taxon>
        <taxon>Pseudomonadati</taxon>
        <taxon>Bacteroidota</taxon>
        <taxon>Flavobacteriia</taxon>
        <taxon>Flavobacteriales</taxon>
        <taxon>Flavobacteriaceae</taxon>
        <taxon>Flavivirga</taxon>
    </lineage>
</organism>
<accession>A0A2K9PK62</accession>
<evidence type="ECO:0000313" key="2">
    <source>
        <dbReference type="EMBL" id="AUP77238.1"/>
    </source>
</evidence>
<dbReference type="SMART" id="SM00558">
    <property type="entry name" value="JmjC"/>
    <property type="match status" value="1"/>
</dbReference>
<keyword evidence="3" id="KW-1185">Reference proteome</keyword>
<dbReference type="PANTHER" id="PTHR12461">
    <property type="entry name" value="HYPOXIA-INDUCIBLE FACTOR 1 ALPHA INHIBITOR-RELATED"/>
    <property type="match status" value="1"/>
</dbReference>
<dbReference type="InterPro" id="IPR003347">
    <property type="entry name" value="JmjC_dom"/>
</dbReference>
<dbReference type="KEGG" id="fek:C1H87_00305"/>
<dbReference type="PROSITE" id="PS51184">
    <property type="entry name" value="JMJC"/>
    <property type="match status" value="1"/>
</dbReference>
<dbReference type="Gene3D" id="2.60.120.650">
    <property type="entry name" value="Cupin"/>
    <property type="match status" value="1"/>
</dbReference>
<dbReference type="Pfam" id="PF13621">
    <property type="entry name" value="Cupin_8"/>
    <property type="match status" value="1"/>
</dbReference>
<protein>
    <recommendedName>
        <fullName evidence="1">JmjC domain-containing protein</fullName>
    </recommendedName>
</protein>
<dbReference type="OrthoDB" id="2942327at2"/>
<gene>
    <name evidence="2" type="ORF">C1H87_00305</name>
</gene>
<dbReference type="PANTHER" id="PTHR12461:SF105">
    <property type="entry name" value="HYPOXIA-INDUCIBLE FACTOR 1-ALPHA INHIBITOR"/>
    <property type="match status" value="1"/>
</dbReference>
<dbReference type="SUPFAM" id="SSF51197">
    <property type="entry name" value="Clavaminate synthase-like"/>
    <property type="match status" value="1"/>
</dbReference>
<proteinExistence type="predicted"/>
<evidence type="ECO:0000313" key="3">
    <source>
        <dbReference type="Proteomes" id="UP000235826"/>
    </source>
</evidence>
<dbReference type="InterPro" id="IPR041667">
    <property type="entry name" value="Cupin_8"/>
</dbReference>
<reference evidence="2 3" key="1">
    <citation type="submission" date="2018-01" db="EMBL/GenBank/DDBJ databases">
        <title>Complete genome sequence of Flavivirga eckloniae ECD14 isolated from seaweed Ecklonia cava.</title>
        <authorList>
            <person name="Lee J.H."/>
            <person name="Baik K.S."/>
            <person name="Seong C.N."/>
        </authorList>
    </citation>
    <scope>NUCLEOTIDE SEQUENCE [LARGE SCALE GENOMIC DNA]</scope>
    <source>
        <strain evidence="2 3">ECD14</strain>
    </source>
</reference>
<feature type="domain" description="JmjC" evidence="1">
    <location>
        <begin position="103"/>
        <end position="261"/>
    </location>
</feature>
<dbReference type="AlphaFoldDB" id="A0A2K9PK62"/>
<sequence>MNIVSEILDQSQPIEEVSSIDAAAFKKNYFKKKKPVIIKGLANTWESTKKWNLDFFLGLEDDKDVYLLSDNFIQDDNRYRKASFKDYIKQLKDAEENDKNFKDYLTTLDIFEYYPNLKSHIDFSFFEKHTKVNDITAWIGPANTISGFHADTANNVYAQIKGRKMFIICSTKFNKTMYPSSKHIYGAVASDVDINNFEKDRFPEFKNNDFMSVILEPGDVLFVPQNWWHYVQALDPSISISNFGYTKFEVYSLKFKERIIQSLHKRGYYKANHCFCCEKN</sequence>
<name>A0A2K9PK62_9FLAO</name>
<dbReference type="Proteomes" id="UP000235826">
    <property type="component" value="Chromosome"/>
</dbReference>